<protein>
    <submittedName>
        <fullName evidence="1">Uncharacterized protein</fullName>
    </submittedName>
</protein>
<accession>A0A433DKM9</accession>
<sequence length="52" mass="5722">MYSSVLSFPRYLRRSSDDFIHHPVLICTRCTRLSSMSSSSGLPSAALCEGVV</sequence>
<comment type="caution">
    <text evidence="1">The sequence shown here is derived from an EMBL/GenBank/DDBJ whole genome shotgun (WGS) entry which is preliminary data.</text>
</comment>
<dbReference type="Proteomes" id="UP000268093">
    <property type="component" value="Unassembled WGS sequence"/>
</dbReference>
<reference evidence="1 2" key="1">
    <citation type="journal article" date="2018" name="New Phytol.">
        <title>Phylogenomics of Endogonaceae and evolution of mycorrhizas within Mucoromycota.</title>
        <authorList>
            <person name="Chang Y."/>
            <person name="Desiro A."/>
            <person name="Na H."/>
            <person name="Sandor L."/>
            <person name="Lipzen A."/>
            <person name="Clum A."/>
            <person name="Barry K."/>
            <person name="Grigoriev I.V."/>
            <person name="Martin F.M."/>
            <person name="Stajich J.E."/>
            <person name="Smith M.E."/>
            <person name="Bonito G."/>
            <person name="Spatafora J.W."/>
        </authorList>
    </citation>
    <scope>NUCLEOTIDE SEQUENCE [LARGE SCALE GENOMIC DNA]</scope>
    <source>
        <strain evidence="1 2">GMNB39</strain>
    </source>
</reference>
<dbReference type="AlphaFoldDB" id="A0A433DKM9"/>
<evidence type="ECO:0000313" key="2">
    <source>
        <dbReference type="Proteomes" id="UP000268093"/>
    </source>
</evidence>
<dbReference type="EMBL" id="RBNI01000782">
    <property type="protein sequence ID" value="RUP51351.1"/>
    <property type="molecule type" value="Genomic_DNA"/>
</dbReference>
<proteinExistence type="predicted"/>
<organism evidence="1 2">
    <name type="scientific">Jimgerdemannia flammicorona</name>
    <dbReference type="NCBI Taxonomy" id="994334"/>
    <lineage>
        <taxon>Eukaryota</taxon>
        <taxon>Fungi</taxon>
        <taxon>Fungi incertae sedis</taxon>
        <taxon>Mucoromycota</taxon>
        <taxon>Mucoromycotina</taxon>
        <taxon>Endogonomycetes</taxon>
        <taxon>Endogonales</taxon>
        <taxon>Endogonaceae</taxon>
        <taxon>Jimgerdemannia</taxon>
    </lineage>
</organism>
<keyword evidence="2" id="KW-1185">Reference proteome</keyword>
<name>A0A433DKM9_9FUNG</name>
<gene>
    <name evidence="1" type="ORF">BC936DRAFT_148615</name>
</gene>
<evidence type="ECO:0000313" key="1">
    <source>
        <dbReference type="EMBL" id="RUP51351.1"/>
    </source>
</evidence>